<organism evidence="1 2">
    <name type="scientific">Staphylococcus pasteuri_A</name>
    <dbReference type="NCBI Taxonomy" id="3062664"/>
    <lineage>
        <taxon>Bacteria</taxon>
        <taxon>Bacillati</taxon>
        <taxon>Bacillota</taxon>
        <taxon>Bacilli</taxon>
        <taxon>Bacillales</taxon>
        <taxon>Staphylococcaceae</taxon>
        <taxon>Staphylococcus</taxon>
    </lineage>
</organism>
<gene>
    <name evidence="1" type="ORF">Q4528_13100</name>
</gene>
<proteinExistence type="predicted"/>
<reference evidence="1" key="1">
    <citation type="submission" date="2023-07" db="EMBL/GenBank/DDBJ databases">
        <title>Genome content predicts the carbon catabolic preferences of heterotrophic bacteria.</title>
        <authorList>
            <person name="Gralka M."/>
        </authorList>
    </citation>
    <scope>NUCLEOTIDE SEQUENCE</scope>
    <source>
        <strain evidence="1">E2R20</strain>
    </source>
</reference>
<evidence type="ECO:0000313" key="1">
    <source>
        <dbReference type="EMBL" id="MDO6575046.1"/>
    </source>
</evidence>
<feature type="non-terminal residue" evidence="1">
    <location>
        <position position="98"/>
    </location>
</feature>
<name>A0AAW7YS61_9STAP</name>
<protein>
    <submittedName>
        <fullName evidence="1">Uncharacterized protein</fullName>
    </submittedName>
</protein>
<dbReference type="RefSeq" id="WP_303521923.1">
    <property type="nucleotide sequence ID" value="NZ_JAUOQO010000134.1"/>
</dbReference>
<keyword evidence="2" id="KW-1185">Reference proteome</keyword>
<accession>A0AAW7YS61</accession>
<comment type="caution">
    <text evidence="1">The sequence shown here is derived from an EMBL/GenBank/DDBJ whole genome shotgun (WGS) entry which is preliminary data.</text>
</comment>
<dbReference type="AlphaFoldDB" id="A0AAW7YS61"/>
<sequence>MKDEFAAVEVAAVGYLPPNSLRELSARSAQILESFFGIVSINELAEFGLYHAAQRYLTQPAQGFDEAPSAPDELMPGMIGSTHSSVRFSSYVKGQRYQ</sequence>
<dbReference type="EMBL" id="JAUOQO010000134">
    <property type="protein sequence ID" value="MDO6575046.1"/>
    <property type="molecule type" value="Genomic_DNA"/>
</dbReference>
<evidence type="ECO:0000313" key="2">
    <source>
        <dbReference type="Proteomes" id="UP001170310"/>
    </source>
</evidence>
<dbReference type="Proteomes" id="UP001170310">
    <property type="component" value="Unassembled WGS sequence"/>
</dbReference>